<evidence type="ECO:0000256" key="10">
    <source>
        <dbReference type="ARBA" id="ARBA00022989"/>
    </source>
</evidence>
<reference evidence="15" key="1">
    <citation type="submission" date="2023-01" db="EMBL/GenBank/DDBJ databases">
        <title>The growth and conidiation of Purpureocillium lavendulum are regulated by nitrogen source and histone H3K14 acetylation.</title>
        <authorList>
            <person name="Tang P."/>
            <person name="Han J."/>
            <person name="Zhang C."/>
            <person name="Tang P."/>
            <person name="Qi F."/>
            <person name="Zhang K."/>
            <person name="Liang L."/>
        </authorList>
    </citation>
    <scope>NUCLEOTIDE SEQUENCE</scope>
    <source>
        <strain evidence="15">YMF1.00683</strain>
    </source>
</reference>
<dbReference type="Gene3D" id="3.90.550.50">
    <property type="match status" value="1"/>
</dbReference>
<evidence type="ECO:0000256" key="6">
    <source>
        <dbReference type="ARBA" id="ARBA00022679"/>
    </source>
</evidence>
<protein>
    <recommendedName>
        <fullName evidence="4">N-acetylgalactosaminide beta-1,3-galactosyltransferase</fullName>
        <ecNumber evidence="4">2.4.1.122</ecNumber>
    </recommendedName>
</protein>
<comment type="caution">
    <text evidence="15">The sequence shown here is derived from an EMBL/GenBank/DDBJ whole genome shotgun (WGS) entry which is preliminary data.</text>
</comment>
<accession>A0AB34FDM3</accession>
<dbReference type="PANTHER" id="PTHR23033">
    <property type="entry name" value="BETA1,3-GALACTOSYLTRANSFERASE"/>
    <property type="match status" value="1"/>
</dbReference>
<keyword evidence="16" id="KW-1185">Reference proteome</keyword>
<evidence type="ECO:0000256" key="8">
    <source>
        <dbReference type="ARBA" id="ARBA00022741"/>
    </source>
</evidence>
<name>A0AB34FDM3_9HYPO</name>
<feature type="transmembrane region" description="Helical" evidence="13">
    <location>
        <begin position="9"/>
        <end position="27"/>
    </location>
</feature>
<proteinExistence type="inferred from homology"/>
<feature type="region of interest" description="Disordered" evidence="12">
    <location>
        <begin position="38"/>
        <end position="91"/>
    </location>
</feature>
<dbReference type="GO" id="GO:0016263">
    <property type="term" value="F:glycoprotein-N-acetylgalactosamine 3-beta-galactosyltransferase activity"/>
    <property type="evidence" value="ECO:0007669"/>
    <property type="project" value="UniProtKB-EC"/>
</dbReference>
<feature type="domain" description="Fringe-like glycosyltransferase" evidence="14">
    <location>
        <begin position="212"/>
        <end position="269"/>
    </location>
</feature>
<evidence type="ECO:0000256" key="4">
    <source>
        <dbReference type="ARBA" id="ARBA00012557"/>
    </source>
</evidence>
<evidence type="ECO:0000256" key="5">
    <source>
        <dbReference type="ARBA" id="ARBA00022676"/>
    </source>
</evidence>
<evidence type="ECO:0000256" key="11">
    <source>
        <dbReference type="ARBA" id="ARBA00023136"/>
    </source>
</evidence>
<keyword evidence="9" id="KW-0735">Signal-anchor</keyword>
<feature type="compositionally biased region" description="Low complexity" evidence="12">
    <location>
        <begin position="54"/>
        <end position="69"/>
    </location>
</feature>
<evidence type="ECO:0000256" key="2">
    <source>
        <dbReference type="ARBA" id="ARBA00004922"/>
    </source>
</evidence>
<evidence type="ECO:0000256" key="9">
    <source>
        <dbReference type="ARBA" id="ARBA00022968"/>
    </source>
</evidence>
<evidence type="ECO:0000256" key="13">
    <source>
        <dbReference type="SAM" id="Phobius"/>
    </source>
</evidence>
<comment type="pathway">
    <text evidence="2">Protein modification; protein glycosylation.</text>
</comment>
<gene>
    <name evidence="15" type="ORF">O9K51_10292</name>
</gene>
<sequence length="488" mass="55218">MAVTYRNNRLVPAVIIATCIVLIFLLIDPTVENFGNPIPKAGGRDETHAGTHSTAAQAGTPPTAPTGEPKPQGSHSDSHPQHSATPDRIEEDDVLLIMKTGGTSMWKRLLVHLTTTLSATRISPSNIVIYSDNAETIGPFTVIDALANMTDAAKRSSDFDVYRQQSEYVDYNFYSEAAGVDGDDWGPVGGWIIDKYKFLPLMQHAGQNWPRAKWYIYMEDDAYLFLPNIRKFLAGFDWRKAHYLGSYAAKSDAVFAHGGAGFVLSRGAWEESFGKNHNLVEEYHDYVAKHCCGDQVLGLALRDNGVRFGENGGDEKFTWGFNPIVHWRFAFSRSNWCHPLLSWHKVHNRDVARYFELERRWDFDSPLLYRDFFRSVVLPQVQKNAQWWDNMAGLYEVSSANKEWATAPKDSSTYDAAVWKKSWTSVEACEAACRAWSDCVMWSFVEDLCKMDDKVIMGQGYAPSMPQRKTSLMHTSGWITDRLESWTC</sequence>
<comment type="subcellular location">
    <subcellularLocation>
        <location evidence="1">Membrane</location>
        <topology evidence="1">Single-pass type II membrane protein</topology>
    </subcellularLocation>
</comment>
<dbReference type="Pfam" id="PF02434">
    <property type="entry name" value="Fringe"/>
    <property type="match status" value="1"/>
</dbReference>
<dbReference type="EC" id="2.4.1.122" evidence="4"/>
<keyword evidence="7 13" id="KW-0812">Transmembrane</keyword>
<dbReference type="Proteomes" id="UP001163105">
    <property type="component" value="Unassembled WGS sequence"/>
</dbReference>
<feature type="compositionally biased region" description="Basic and acidic residues" evidence="12">
    <location>
        <begin position="76"/>
        <end position="88"/>
    </location>
</feature>
<keyword evidence="5" id="KW-0328">Glycosyltransferase</keyword>
<dbReference type="InterPro" id="IPR026050">
    <property type="entry name" value="C1GALT1/C1GALT1_chp1"/>
</dbReference>
<dbReference type="GO" id="GO:0016020">
    <property type="term" value="C:membrane"/>
    <property type="evidence" value="ECO:0007669"/>
    <property type="project" value="UniProtKB-SubCell"/>
</dbReference>
<dbReference type="AlphaFoldDB" id="A0AB34FDM3"/>
<dbReference type="InterPro" id="IPR003378">
    <property type="entry name" value="Fringe-like_glycosylTrfase"/>
</dbReference>
<keyword evidence="10 13" id="KW-1133">Transmembrane helix</keyword>
<evidence type="ECO:0000313" key="16">
    <source>
        <dbReference type="Proteomes" id="UP001163105"/>
    </source>
</evidence>
<dbReference type="EMBL" id="JAQHRD010000013">
    <property type="protein sequence ID" value="KAJ6437318.1"/>
    <property type="molecule type" value="Genomic_DNA"/>
</dbReference>
<evidence type="ECO:0000313" key="15">
    <source>
        <dbReference type="EMBL" id="KAJ6437318.1"/>
    </source>
</evidence>
<evidence type="ECO:0000256" key="7">
    <source>
        <dbReference type="ARBA" id="ARBA00022692"/>
    </source>
</evidence>
<organism evidence="15 16">
    <name type="scientific">Purpureocillium lavendulum</name>
    <dbReference type="NCBI Taxonomy" id="1247861"/>
    <lineage>
        <taxon>Eukaryota</taxon>
        <taxon>Fungi</taxon>
        <taxon>Dikarya</taxon>
        <taxon>Ascomycota</taxon>
        <taxon>Pezizomycotina</taxon>
        <taxon>Sordariomycetes</taxon>
        <taxon>Hypocreomycetidae</taxon>
        <taxon>Hypocreales</taxon>
        <taxon>Ophiocordycipitaceae</taxon>
        <taxon>Purpureocillium</taxon>
    </lineage>
</organism>
<evidence type="ECO:0000256" key="12">
    <source>
        <dbReference type="SAM" id="MobiDB-lite"/>
    </source>
</evidence>
<dbReference type="PANTHER" id="PTHR23033:SF47">
    <property type="entry name" value="APPLE DOMAIN-CONTAINING PROTEIN-RELATED"/>
    <property type="match status" value="1"/>
</dbReference>
<keyword evidence="11 13" id="KW-0472">Membrane</keyword>
<evidence type="ECO:0000256" key="1">
    <source>
        <dbReference type="ARBA" id="ARBA00004606"/>
    </source>
</evidence>
<evidence type="ECO:0000256" key="3">
    <source>
        <dbReference type="ARBA" id="ARBA00006462"/>
    </source>
</evidence>
<keyword evidence="6" id="KW-0808">Transferase</keyword>
<keyword evidence="8" id="KW-0547">Nucleotide-binding</keyword>
<comment type="similarity">
    <text evidence="3">Belongs to the glycosyltransferase 31 family. Beta3-Gal-T subfamily.</text>
</comment>
<evidence type="ECO:0000259" key="14">
    <source>
        <dbReference type="Pfam" id="PF02434"/>
    </source>
</evidence>
<dbReference type="GO" id="GO:0000166">
    <property type="term" value="F:nucleotide binding"/>
    <property type="evidence" value="ECO:0007669"/>
    <property type="project" value="UniProtKB-KW"/>
</dbReference>